<name>A0A9D1NJF1_9BACT</name>
<dbReference type="Pfam" id="PF03652">
    <property type="entry name" value="RuvX"/>
    <property type="match status" value="1"/>
</dbReference>
<evidence type="ECO:0000256" key="4">
    <source>
        <dbReference type="ARBA" id="ARBA00022801"/>
    </source>
</evidence>
<gene>
    <name evidence="7" type="primary">ruvX</name>
    <name evidence="7" type="ORF">IAC75_03730</name>
</gene>
<dbReference type="Gene3D" id="3.30.420.140">
    <property type="entry name" value="YqgF/RNase H-like domain"/>
    <property type="match status" value="1"/>
</dbReference>
<dbReference type="HAMAP" id="MF_00651">
    <property type="entry name" value="Nuclease_YqgF"/>
    <property type="match status" value="1"/>
</dbReference>
<evidence type="ECO:0000256" key="2">
    <source>
        <dbReference type="ARBA" id="ARBA00022517"/>
    </source>
</evidence>
<dbReference type="GO" id="GO:0005829">
    <property type="term" value="C:cytosol"/>
    <property type="evidence" value="ECO:0007669"/>
    <property type="project" value="TreeGrafter"/>
</dbReference>
<keyword evidence="3 5" id="KW-0540">Nuclease</keyword>
<comment type="similarity">
    <text evidence="5">Belongs to the YqgF HJR family.</text>
</comment>
<keyword evidence="2 5" id="KW-0690">Ribosome biogenesis</keyword>
<accession>A0A9D1NJF1</accession>
<dbReference type="EC" id="3.1.-.-" evidence="5"/>
<dbReference type="NCBIfam" id="TIGR00250">
    <property type="entry name" value="RNAse_H_YqgF"/>
    <property type="match status" value="1"/>
</dbReference>
<reference evidence="7" key="2">
    <citation type="journal article" date="2021" name="PeerJ">
        <title>Extensive microbial diversity within the chicken gut microbiome revealed by metagenomics and culture.</title>
        <authorList>
            <person name="Gilroy R."/>
            <person name="Ravi A."/>
            <person name="Getino M."/>
            <person name="Pursley I."/>
            <person name="Horton D.L."/>
            <person name="Alikhan N.F."/>
            <person name="Baker D."/>
            <person name="Gharbi K."/>
            <person name="Hall N."/>
            <person name="Watson M."/>
            <person name="Adriaenssens E.M."/>
            <person name="Foster-Nyarko E."/>
            <person name="Jarju S."/>
            <person name="Secka A."/>
            <person name="Antonio M."/>
            <person name="Oren A."/>
            <person name="Chaudhuri R.R."/>
            <person name="La Ragione R."/>
            <person name="Hildebrand F."/>
            <person name="Pallen M.J."/>
        </authorList>
    </citation>
    <scope>NUCLEOTIDE SEQUENCE</scope>
    <source>
        <strain evidence="7">10669</strain>
    </source>
</reference>
<evidence type="ECO:0000256" key="3">
    <source>
        <dbReference type="ARBA" id="ARBA00022722"/>
    </source>
</evidence>
<dbReference type="GO" id="GO:0000967">
    <property type="term" value="P:rRNA 5'-end processing"/>
    <property type="evidence" value="ECO:0007669"/>
    <property type="project" value="UniProtKB-UniRule"/>
</dbReference>
<evidence type="ECO:0000259" key="6">
    <source>
        <dbReference type="SMART" id="SM00732"/>
    </source>
</evidence>
<proteinExistence type="inferred from homology"/>
<dbReference type="Proteomes" id="UP000886812">
    <property type="component" value="Unassembled WGS sequence"/>
</dbReference>
<dbReference type="InterPro" id="IPR005227">
    <property type="entry name" value="YqgF"/>
</dbReference>
<reference evidence="7" key="1">
    <citation type="submission" date="2020-10" db="EMBL/GenBank/DDBJ databases">
        <authorList>
            <person name="Gilroy R."/>
        </authorList>
    </citation>
    <scope>NUCLEOTIDE SEQUENCE</scope>
    <source>
        <strain evidence="7">10669</strain>
    </source>
</reference>
<protein>
    <recommendedName>
        <fullName evidence="5">Putative pre-16S rRNA nuclease</fullName>
        <ecNumber evidence="5">3.1.-.-</ecNumber>
    </recommendedName>
</protein>
<dbReference type="GO" id="GO:0016788">
    <property type="term" value="F:hydrolase activity, acting on ester bonds"/>
    <property type="evidence" value="ECO:0007669"/>
    <property type="project" value="UniProtKB-UniRule"/>
</dbReference>
<dbReference type="SUPFAM" id="SSF53098">
    <property type="entry name" value="Ribonuclease H-like"/>
    <property type="match status" value="1"/>
</dbReference>
<dbReference type="SMART" id="SM00732">
    <property type="entry name" value="YqgFc"/>
    <property type="match status" value="1"/>
</dbReference>
<dbReference type="PANTHER" id="PTHR33317:SF4">
    <property type="entry name" value="POLYNUCLEOTIDYL TRANSFERASE, RIBONUCLEASE H-LIKE SUPERFAMILY PROTEIN"/>
    <property type="match status" value="1"/>
</dbReference>
<dbReference type="EMBL" id="DVOG01000095">
    <property type="protein sequence ID" value="HIV04244.1"/>
    <property type="molecule type" value="Genomic_DNA"/>
</dbReference>
<evidence type="ECO:0000313" key="8">
    <source>
        <dbReference type="Proteomes" id="UP000886812"/>
    </source>
</evidence>
<sequence length="148" mass="15934">MNFLAIDYGERRIGLAHGDSEIGIAMPVPAAVEPDFEGRLAHIAAEIKARRIGTLVVGYPVNMDGSVGFKAREVDAFIAQLEARFALPVVRTDETLTSYAAEAGMSAKRKGGRDGRSRRKHRATGEIDSRAAAIILQDYFNANGIGGF</sequence>
<dbReference type="InterPro" id="IPR006641">
    <property type="entry name" value="YqgF/RNaseH-like_dom"/>
</dbReference>
<dbReference type="InterPro" id="IPR037027">
    <property type="entry name" value="YqgF/RNaseH-like_dom_sf"/>
</dbReference>
<keyword evidence="1 5" id="KW-0963">Cytoplasm</keyword>
<comment type="subcellular location">
    <subcellularLocation>
        <location evidence="5">Cytoplasm</location>
    </subcellularLocation>
</comment>
<comment type="function">
    <text evidence="5">Could be a nuclease involved in processing of the 5'-end of pre-16S rRNA.</text>
</comment>
<evidence type="ECO:0000313" key="7">
    <source>
        <dbReference type="EMBL" id="HIV04244.1"/>
    </source>
</evidence>
<comment type="caution">
    <text evidence="7">The sequence shown here is derived from an EMBL/GenBank/DDBJ whole genome shotgun (WGS) entry which is preliminary data.</text>
</comment>
<dbReference type="AlphaFoldDB" id="A0A9D1NJF1"/>
<dbReference type="GO" id="GO:0004518">
    <property type="term" value="F:nuclease activity"/>
    <property type="evidence" value="ECO:0007669"/>
    <property type="project" value="UniProtKB-KW"/>
</dbReference>
<organism evidence="7 8">
    <name type="scientific">Candidatus Spyradosoma merdigallinarum</name>
    <dbReference type="NCBI Taxonomy" id="2840950"/>
    <lineage>
        <taxon>Bacteria</taxon>
        <taxon>Pseudomonadati</taxon>
        <taxon>Verrucomicrobiota</taxon>
        <taxon>Opitutia</taxon>
        <taxon>Opitutia incertae sedis</taxon>
        <taxon>Candidatus Spyradosoma</taxon>
    </lineage>
</organism>
<evidence type="ECO:0000256" key="1">
    <source>
        <dbReference type="ARBA" id="ARBA00022490"/>
    </source>
</evidence>
<keyword evidence="4 5" id="KW-0378">Hydrolase</keyword>
<dbReference type="CDD" id="cd16964">
    <property type="entry name" value="YqgF"/>
    <property type="match status" value="1"/>
</dbReference>
<dbReference type="InterPro" id="IPR012337">
    <property type="entry name" value="RNaseH-like_sf"/>
</dbReference>
<feature type="domain" description="YqgF/RNase H-like" evidence="6">
    <location>
        <begin position="1"/>
        <end position="101"/>
    </location>
</feature>
<evidence type="ECO:0000256" key="5">
    <source>
        <dbReference type="HAMAP-Rule" id="MF_00651"/>
    </source>
</evidence>
<dbReference type="PANTHER" id="PTHR33317">
    <property type="entry name" value="POLYNUCLEOTIDYL TRANSFERASE, RIBONUCLEASE H-LIKE SUPERFAMILY PROTEIN"/>
    <property type="match status" value="1"/>
</dbReference>